<reference evidence="2" key="1">
    <citation type="journal article" date="2014" name="Int. J. Syst. Evol. Microbiol.">
        <title>Complete genome sequence of Corynebacterium casei LMG S-19264T (=DSM 44701T), isolated from a smear-ripened cheese.</title>
        <authorList>
            <consortium name="US DOE Joint Genome Institute (JGI-PGF)"/>
            <person name="Walter F."/>
            <person name="Albersmeier A."/>
            <person name="Kalinowski J."/>
            <person name="Ruckert C."/>
        </authorList>
    </citation>
    <scope>NUCLEOTIDE SEQUENCE</scope>
    <source>
        <strain evidence="2">CGMCC 1.15447</strain>
    </source>
</reference>
<accession>A0A916W4F9</accession>
<proteinExistence type="predicted"/>
<dbReference type="EMBL" id="BMJB01000001">
    <property type="protein sequence ID" value="GGA64814.1"/>
    <property type="molecule type" value="Genomic_DNA"/>
</dbReference>
<reference evidence="2" key="2">
    <citation type="submission" date="2020-09" db="EMBL/GenBank/DDBJ databases">
        <authorList>
            <person name="Sun Q."/>
            <person name="Zhou Y."/>
        </authorList>
    </citation>
    <scope>NUCLEOTIDE SEQUENCE</scope>
    <source>
        <strain evidence="2">CGMCC 1.15447</strain>
    </source>
</reference>
<protein>
    <submittedName>
        <fullName evidence="2">Uncharacterized protein</fullName>
    </submittedName>
</protein>
<keyword evidence="1" id="KW-0812">Transmembrane</keyword>
<comment type="caution">
    <text evidence="2">The sequence shown here is derived from an EMBL/GenBank/DDBJ whole genome shotgun (WGS) entry which is preliminary data.</text>
</comment>
<feature type="transmembrane region" description="Helical" evidence="1">
    <location>
        <begin position="37"/>
        <end position="60"/>
    </location>
</feature>
<evidence type="ECO:0000313" key="3">
    <source>
        <dbReference type="Proteomes" id="UP000648801"/>
    </source>
</evidence>
<evidence type="ECO:0000313" key="2">
    <source>
        <dbReference type="EMBL" id="GGA64814.1"/>
    </source>
</evidence>
<dbReference type="Proteomes" id="UP000648801">
    <property type="component" value="Unassembled WGS sequence"/>
</dbReference>
<gene>
    <name evidence="2" type="ORF">GCM10011507_15570</name>
</gene>
<evidence type="ECO:0000256" key="1">
    <source>
        <dbReference type="SAM" id="Phobius"/>
    </source>
</evidence>
<keyword evidence="1" id="KW-1133">Transmembrane helix</keyword>
<keyword evidence="1" id="KW-0472">Membrane</keyword>
<sequence>MEGMARGVGAAGAGAAAGAAGAGDVLCAKHAGSAIRAQLVSIAMAILMWAFSLCVCGIFVGPFKGLIAGVEGGTKCGAEDTQ</sequence>
<keyword evidence="3" id="KW-1185">Reference proteome</keyword>
<dbReference type="AlphaFoldDB" id="A0A916W4F9"/>
<name>A0A916W4F9_9BACT</name>
<organism evidence="2 3">
    <name type="scientific">Edaphobacter acidisoli</name>
    <dbReference type="NCBI Taxonomy" id="2040573"/>
    <lineage>
        <taxon>Bacteria</taxon>
        <taxon>Pseudomonadati</taxon>
        <taxon>Acidobacteriota</taxon>
        <taxon>Terriglobia</taxon>
        <taxon>Terriglobales</taxon>
        <taxon>Acidobacteriaceae</taxon>
        <taxon>Edaphobacter</taxon>
    </lineage>
</organism>